<feature type="transmembrane region" description="Helical" evidence="1">
    <location>
        <begin position="172"/>
        <end position="195"/>
    </location>
</feature>
<feature type="transmembrane region" description="Helical" evidence="1">
    <location>
        <begin position="102"/>
        <end position="125"/>
    </location>
</feature>
<evidence type="ECO:0000313" key="3">
    <source>
        <dbReference type="EMBL" id="GAA3353215.1"/>
    </source>
</evidence>
<accession>A0ABP6RH65</accession>
<evidence type="ECO:0000313" key="5">
    <source>
        <dbReference type="Proteomes" id="UP001500483"/>
    </source>
</evidence>
<feature type="transmembrane region" description="Helical" evidence="1">
    <location>
        <begin position="137"/>
        <end position="160"/>
    </location>
</feature>
<dbReference type="Proteomes" id="UP001500483">
    <property type="component" value="Unassembled WGS sequence"/>
</dbReference>
<dbReference type="RefSeq" id="WP_344923992.1">
    <property type="nucleotide sequence ID" value="NZ_BAAAYK010000012.1"/>
</dbReference>
<feature type="transmembrane region" description="Helical" evidence="1">
    <location>
        <begin position="6"/>
        <end position="24"/>
    </location>
</feature>
<feature type="transmembrane region" description="Helical" evidence="1">
    <location>
        <begin position="36"/>
        <end position="53"/>
    </location>
</feature>
<gene>
    <name evidence="3" type="ORF">GCM10020366_05740</name>
    <name evidence="4" type="ORF">GCM10020366_40280</name>
</gene>
<feature type="transmembrane region" description="Helical" evidence="1">
    <location>
        <begin position="73"/>
        <end position="95"/>
    </location>
</feature>
<dbReference type="InterPro" id="IPR050039">
    <property type="entry name" value="MAB_1171c-like"/>
</dbReference>
<reference evidence="3" key="3">
    <citation type="submission" date="2023-12" db="EMBL/GenBank/DDBJ databases">
        <authorList>
            <person name="Sun Q."/>
            <person name="Inoue M."/>
        </authorList>
    </citation>
    <scope>NUCLEOTIDE SEQUENCE</scope>
    <source>
        <strain evidence="3">JCM 9687</strain>
    </source>
</reference>
<evidence type="ECO:0000259" key="2">
    <source>
        <dbReference type="Pfam" id="PF20182"/>
    </source>
</evidence>
<keyword evidence="5" id="KW-1185">Reference proteome</keyword>
<evidence type="ECO:0000313" key="4">
    <source>
        <dbReference type="EMBL" id="GAA3360407.1"/>
    </source>
</evidence>
<keyword evidence="1" id="KW-0472">Membrane</keyword>
<dbReference type="InterPro" id="IPR046675">
    <property type="entry name" value="DUF6545"/>
</dbReference>
<dbReference type="EMBL" id="BAAAYK010000012">
    <property type="protein sequence ID" value="GAA3353215.1"/>
    <property type="molecule type" value="Genomic_DNA"/>
</dbReference>
<organism evidence="3 5">
    <name type="scientific">Saccharopolyspora gregorii</name>
    <dbReference type="NCBI Taxonomy" id="33914"/>
    <lineage>
        <taxon>Bacteria</taxon>
        <taxon>Bacillati</taxon>
        <taxon>Actinomycetota</taxon>
        <taxon>Actinomycetes</taxon>
        <taxon>Pseudonocardiales</taxon>
        <taxon>Pseudonocardiaceae</taxon>
        <taxon>Saccharopolyspora</taxon>
    </lineage>
</organism>
<dbReference type="EMBL" id="BAAAYK010000038">
    <property type="protein sequence ID" value="GAA3360407.1"/>
    <property type="molecule type" value="Genomic_DNA"/>
</dbReference>
<protein>
    <recommendedName>
        <fullName evidence="2">DUF6545 domain-containing protein</fullName>
    </recommendedName>
</protein>
<keyword evidence="1" id="KW-1133">Transmembrane helix</keyword>
<dbReference type="Pfam" id="PF20182">
    <property type="entry name" value="DUF6545"/>
    <property type="match status" value="1"/>
</dbReference>
<dbReference type="NCBIfam" id="NF042915">
    <property type="entry name" value="MAB_1171c_fam"/>
    <property type="match status" value="1"/>
</dbReference>
<sequence>MAAAAVSSVVEFAGIGALWLAILLRAPQALRQRRTRAFWLIGAGLATTMTLHTDASCTWLRESALSPQAVHVLRNSIAVTSSCLVLHGFSAFLRVRGARTPLLWAGGAVVVSLLVRSDLSAVGFAGLPVPVAVLDSYWSGFLLLHVVAHAVACGLCVRAGVRGGPGGARFGLLAYGAGFCLSVLVLCPLAAFAAWTGESSPLSVAPLVSGVQAGCFAVGVSAPLWAEVRGTSAKRRVLRRLLPLWAEITAGVPEVRRVPLAAAGREVFRSRAAVELACYRLVIEIRDAVLLLSGHCSAELVERARAHVVSAGVPPDRVAAAVLACWLRAAEDVRARGAVAAGSAVALPGGADLESEIRFLLVVAEEYGAGPALDFRRAECSQPAGR</sequence>
<keyword evidence="1" id="KW-0812">Transmembrane</keyword>
<comment type="caution">
    <text evidence="3">The sequence shown here is derived from an EMBL/GenBank/DDBJ whole genome shotgun (WGS) entry which is preliminary data.</text>
</comment>
<reference evidence="3" key="1">
    <citation type="journal article" date="2014" name="Int. J. Syst. Evol. Microbiol.">
        <title>Complete genome of a new Firmicutes species belonging to the dominant human colonic microbiota ('Ruminococcus bicirculans') reveals two chromosomes and a selective capacity to utilize plant glucans.</title>
        <authorList>
            <consortium name="NISC Comparative Sequencing Program"/>
            <person name="Wegmann U."/>
            <person name="Louis P."/>
            <person name="Goesmann A."/>
            <person name="Henrissat B."/>
            <person name="Duncan S.H."/>
            <person name="Flint H.J."/>
        </authorList>
    </citation>
    <scope>NUCLEOTIDE SEQUENCE</scope>
    <source>
        <strain evidence="3">JCM 9687</strain>
    </source>
</reference>
<feature type="domain" description="DUF6545" evidence="2">
    <location>
        <begin position="234"/>
        <end position="367"/>
    </location>
</feature>
<reference evidence="5" key="2">
    <citation type="journal article" date="2019" name="Int. J. Syst. Evol. Microbiol.">
        <title>The Global Catalogue of Microorganisms (GCM) 10K type strain sequencing project: providing services to taxonomists for standard genome sequencing and annotation.</title>
        <authorList>
            <consortium name="The Broad Institute Genomics Platform"/>
            <consortium name="The Broad Institute Genome Sequencing Center for Infectious Disease"/>
            <person name="Wu L."/>
            <person name="Ma J."/>
        </authorList>
    </citation>
    <scope>NUCLEOTIDE SEQUENCE [LARGE SCALE GENOMIC DNA]</scope>
    <source>
        <strain evidence="5">JCM 9687</strain>
    </source>
</reference>
<proteinExistence type="predicted"/>
<name>A0ABP6RH65_9PSEU</name>
<evidence type="ECO:0000256" key="1">
    <source>
        <dbReference type="SAM" id="Phobius"/>
    </source>
</evidence>
<feature type="transmembrane region" description="Helical" evidence="1">
    <location>
        <begin position="207"/>
        <end position="226"/>
    </location>
</feature>